<dbReference type="CDD" id="cd18008">
    <property type="entry name" value="DEXDc_SHPRH-like"/>
    <property type="match status" value="1"/>
</dbReference>
<dbReference type="InterPro" id="IPR000330">
    <property type="entry name" value="SNF2_N"/>
</dbReference>
<feature type="region of interest" description="Disordered" evidence="7">
    <location>
        <begin position="1"/>
        <end position="58"/>
    </location>
</feature>
<dbReference type="AlphaFoldDB" id="A0A3G2S3D5"/>
<accession>A0A3G2S3D5</accession>
<evidence type="ECO:0000256" key="3">
    <source>
        <dbReference type="ARBA" id="ARBA00022801"/>
    </source>
</evidence>
<dbReference type="Gene3D" id="3.40.50.10810">
    <property type="entry name" value="Tandem AAA-ATPase domain"/>
    <property type="match status" value="1"/>
</dbReference>
<comment type="similarity">
    <text evidence="1">Belongs to the SNF2/RAD54 helicase family.</text>
</comment>
<dbReference type="InterPro" id="IPR013083">
    <property type="entry name" value="Znf_RING/FYVE/PHD"/>
</dbReference>
<dbReference type="PROSITE" id="PS51194">
    <property type="entry name" value="HELICASE_CTER"/>
    <property type="match status" value="1"/>
</dbReference>
<organism evidence="11 12">
    <name type="scientific">Malassezia restricta (strain ATCC 96810 / NBRC 103918 / CBS 7877)</name>
    <name type="common">Seborrheic dermatitis infection agent</name>
    <dbReference type="NCBI Taxonomy" id="425264"/>
    <lineage>
        <taxon>Eukaryota</taxon>
        <taxon>Fungi</taxon>
        <taxon>Dikarya</taxon>
        <taxon>Basidiomycota</taxon>
        <taxon>Ustilaginomycotina</taxon>
        <taxon>Malasseziomycetes</taxon>
        <taxon>Malasseziales</taxon>
        <taxon>Malasseziaceae</taxon>
        <taxon>Malassezia</taxon>
    </lineage>
</organism>
<keyword evidence="6" id="KW-0863">Zinc-finger</keyword>
<dbReference type="STRING" id="425264.A0A3G2S3D5"/>
<dbReference type="EC" id="3.6.4.-" evidence="11"/>
<dbReference type="SMART" id="SM00184">
    <property type="entry name" value="RING"/>
    <property type="match status" value="1"/>
</dbReference>
<keyword evidence="2" id="KW-0547">Nucleotide-binding</keyword>
<dbReference type="Proteomes" id="UP000269793">
    <property type="component" value="Chromosome II"/>
</dbReference>
<dbReference type="InterPro" id="IPR001841">
    <property type="entry name" value="Znf_RING"/>
</dbReference>
<feature type="domain" description="RING-type" evidence="8">
    <location>
        <begin position="748"/>
        <end position="792"/>
    </location>
</feature>
<dbReference type="CDD" id="cd18793">
    <property type="entry name" value="SF2_C_SNF"/>
    <property type="match status" value="1"/>
</dbReference>
<proteinExistence type="inferred from homology"/>
<reference evidence="11 12" key="1">
    <citation type="submission" date="2018-10" db="EMBL/GenBank/DDBJ databases">
        <title>Complete genome sequence of Malassezia restricta CBS 7877.</title>
        <authorList>
            <person name="Morand S.C."/>
            <person name="Bertignac M."/>
            <person name="Iltis A."/>
            <person name="Kolder I."/>
            <person name="Pirovano W."/>
            <person name="Jourdain R."/>
            <person name="Clavaud C."/>
        </authorList>
    </citation>
    <scope>NUCLEOTIDE SEQUENCE [LARGE SCALE GENOMIC DNA]</scope>
    <source>
        <strain evidence="11 12">CBS 7877</strain>
    </source>
</reference>
<sequence>MAYAAESDEPVKKEGFHAQTPIDLTLDDSDDVQLQVVTPSTKRPRSVSPEDDDSWAMYTPRPKVENTMEWICLGMIQQDVLCMYGAPPELHWDRMDLLPPVDPAWTHLGFWGQPGYRPVSIHESASSSGSSRANELCVSTLCAPRDGRGHPTIINEYGKLSARASKSLHPLLQFHAIQCVSRAPLISSRRAPNFTHQIETLIFTRAGNKVKVEQALFQAGLVLETPSTYQASDYPNAPILDIPDTHAPSLTLDQPVVMPQATAHVVEESTQSHIDAIYAALGDTDSLEETEAGPLVSTPLFPHQKQALSFLLERERERHFEELLEEGAPQHISLWTVYRRKGAQIEQYRNIVTGTVRRKRPTICRGAILADDMGLGKTLTIISLIAYTHENACIFQQSALDQGDDDDEPLVIGDSRNRRTAEQARKEELRCKSRATLLVCPLTVVYNWLSQIRQHWRSDQQPDVYVYHGPGRTSHPQALADHDIVITTYSTLGNEFSNQTVWTAAAGRTDDDVQANGPRLEAPNPCQRIEWYRVVLDEAHIVKEARTWQSKAVCNLSSACRICLTGTPIQNRISDFYALLVFLRLDPFTDRAIWNRFCGDRDHIRLNSQSTGVRIDPSSLERLQAIMKFLTLRRMKSDTKPDGQPLLVLPPKTTRIVTLHFDEAERAKYQRLHSEFREEFMGYVDQGTVGLHYATILHEILILRMMCDHADLVKGSIEARRLDVEETEDLARAVKWFEALLVNAMASCALCGHEFEQGNADALRRPVVTKCQHIVCSVCFGQRAGQVLCPVCAQALHVGTDTIQPHTDVVETMFDTPDDTCSGPFVPEEPSTWPASWSTKLRALISDLIPFSRCNAASQLYDPKAPVLDHVVENGTVSVGVSKHSAPIKSVVFSQWTRMLSKVQHALIHAGIGFRQLDGSMSREARESAMAEFHDDPRVEVFLVSLRAGGFGLNLIAGCRAYLLDPYWNPAVEQQGLDRIHRMGQQRAIIMTKYIMHQSIEEKLLVLQQRKLELANQVGRRRDRQEATRTEDLQLLFS</sequence>
<dbReference type="EMBL" id="CP033149">
    <property type="protein sequence ID" value="AYO42276.1"/>
    <property type="molecule type" value="Genomic_DNA"/>
</dbReference>
<dbReference type="InterPro" id="IPR038718">
    <property type="entry name" value="SNF2-like_sf"/>
</dbReference>
<keyword evidence="6" id="KW-0862">Zinc</keyword>
<dbReference type="InterPro" id="IPR050628">
    <property type="entry name" value="SNF2_RAD54_helicase_TF"/>
</dbReference>
<dbReference type="PROSITE" id="PS51192">
    <property type="entry name" value="HELICASE_ATP_BIND_1"/>
    <property type="match status" value="1"/>
</dbReference>
<evidence type="ECO:0000256" key="6">
    <source>
        <dbReference type="PROSITE-ProRule" id="PRU00175"/>
    </source>
</evidence>
<evidence type="ECO:0000259" key="9">
    <source>
        <dbReference type="PROSITE" id="PS51192"/>
    </source>
</evidence>
<dbReference type="GO" id="GO:0006281">
    <property type="term" value="P:DNA repair"/>
    <property type="evidence" value="ECO:0007669"/>
    <property type="project" value="TreeGrafter"/>
</dbReference>
<dbReference type="SUPFAM" id="SSF52540">
    <property type="entry name" value="P-loop containing nucleoside triphosphate hydrolases"/>
    <property type="match status" value="2"/>
</dbReference>
<dbReference type="GO" id="GO:0008094">
    <property type="term" value="F:ATP-dependent activity, acting on DNA"/>
    <property type="evidence" value="ECO:0007669"/>
    <property type="project" value="TreeGrafter"/>
</dbReference>
<dbReference type="GO" id="GO:0016787">
    <property type="term" value="F:hydrolase activity"/>
    <property type="evidence" value="ECO:0007669"/>
    <property type="project" value="UniProtKB-KW"/>
</dbReference>
<evidence type="ECO:0000256" key="4">
    <source>
        <dbReference type="ARBA" id="ARBA00022806"/>
    </source>
</evidence>
<protein>
    <submittedName>
        <fullName evidence="11">SWI/SNF-related matrix-associated actin-dependent regulator of chromatin subfamily A member 3-like 3</fullName>
        <ecNumber evidence="11">3.6.4.-</ecNumber>
    </submittedName>
</protein>
<dbReference type="SMART" id="SM00487">
    <property type="entry name" value="DEXDc"/>
    <property type="match status" value="1"/>
</dbReference>
<dbReference type="GO" id="GO:0008270">
    <property type="term" value="F:zinc ion binding"/>
    <property type="evidence" value="ECO:0007669"/>
    <property type="project" value="UniProtKB-KW"/>
</dbReference>
<dbReference type="InterPro" id="IPR014001">
    <property type="entry name" value="Helicase_ATP-bd"/>
</dbReference>
<evidence type="ECO:0000256" key="1">
    <source>
        <dbReference type="ARBA" id="ARBA00007025"/>
    </source>
</evidence>
<keyword evidence="12" id="KW-1185">Reference proteome</keyword>
<keyword evidence="4" id="KW-0347">Helicase</keyword>
<dbReference type="SMART" id="SM00490">
    <property type="entry name" value="HELICc"/>
    <property type="match status" value="1"/>
</dbReference>
<keyword evidence="5" id="KW-0067">ATP-binding</keyword>
<dbReference type="GO" id="GO:0005524">
    <property type="term" value="F:ATP binding"/>
    <property type="evidence" value="ECO:0007669"/>
    <property type="project" value="UniProtKB-KW"/>
</dbReference>
<dbReference type="SUPFAM" id="SSF57850">
    <property type="entry name" value="RING/U-box"/>
    <property type="match status" value="1"/>
</dbReference>
<dbReference type="InterPro" id="IPR027417">
    <property type="entry name" value="P-loop_NTPase"/>
</dbReference>
<dbReference type="InterPro" id="IPR049730">
    <property type="entry name" value="SNF2/RAD54-like_C"/>
</dbReference>
<keyword evidence="6" id="KW-0479">Metal-binding</keyword>
<evidence type="ECO:0000259" key="10">
    <source>
        <dbReference type="PROSITE" id="PS51194"/>
    </source>
</evidence>
<dbReference type="GO" id="GO:0005634">
    <property type="term" value="C:nucleus"/>
    <property type="evidence" value="ECO:0007669"/>
    <property type="project" value="TreeGrafter"/>
</dbReference>
<dbReference type="Gene3D" id="3.30.40.10">
    <property type="entry name" value="Zinc/RING finger domain, C3HC4 (zinc finger)"/>
    <property type="match status" value="1"/>
</dbReference>
<feature type="domain" description="Helicase ATP-binding" evidence="9">
    <location>
        <begin position="358"/>
        <end position="586"/>
    </location>
</feature>
<dbReference type="Pfam" id="PF00176">
    <property type="entry name" value="SNF2-rel_dom"/>
    <property type="match status" value="1"/>
</dbReference>
<evidence type="ECO:0000256" key="7">
    <source>
        <dbReference type="SAM" id="MobiDB-lite"/>
    </source>
</evidence>
<feature type="domain" description="Helicase C-terminal" evidence="10">
    <location>
        <begin position="880"/>
        <end position="1034"/>
    </location>
</feature>
<dbReference type="GO" id="GO:0004386">
    <property type="term" value="F:helicase activity"/>
    <property type="evidence" value="ECO:0007669"/>
    <property type="project" value="UniProtKB-KW"/>
</dbReference>
<evidence type="ECO:0000313" key="11">
    <source>
        <dbReference type="EMBL" id="AYO42276.1"/>
    </source>
</evidence>
<evidence type="ECO:0000313" key="12">
    <source>
        <dbReference type="Proteomes" id="UP000269793"/>
    </source>
</evidence>
<evidence type="ECO:0000259" key="8">
    <source>
        <dbReference type="PROSITE" id="PS50089"/>
    </source>
</evidence>
<dbReference type="PROSITE" id="PS50089">
    <property type="entry name" value="ZF_RING_2"/>
    <property type="match status" value="1"/>
</dbReference>
<dbReference type="OrthoDB" id="448448at2759"/>
<evidence type="ECO:0000256" key="2">
    <source>
        <dbReference type="ARBA" id="ARBA00022741"/>
    </source>
</evidence>
<keyword evidence="3 11" id="KW-0378">Hydrolase</keyword>
<dbReference type="VEuPathDB" id="FungiDB:DNF11_1326"/>
<evidence type="ECO:0000256" key="5">
    <source>
        <dbReference type="ARBA" id="ARBA00022840"/>
    </source>
</evidence>
<name>A0A3G2S3D5_MALR7</name>
<dbReference type="InterPro" id="IPR001650">
    <property type="entry name" value="Helicase_C-like"/>
</dbReference>
<dbReference type="Pfam" id="PF00271">
    <property type="entry name" value="Helicase_C"/>
    <property type="match status" value="1"/>
</dbReference>
<gene>
    <name evidence="11" type="ORF">DNF11_1326</name>
</gene>
<dbReference type="Gene3D" id="3.40.50.300">
    <property type="entry name" value="P-loop containing nucleotide triphosphate hydrolases"/>
    <property type="match status" value="1"/>
</dbReference>
<dbReference type="PANTHER" id="PTHR45626:SF52">
    <property type="entry name" value="SINGLE-STRANDED DNA-DEPENDENT ATPASE (EUROFUNG)"/>
    <property type="match status" value="1"/>
</dbReference>
<dbReference type="PANTHER" id="PTHR45626">
    <property type="entry name" value="TRANSCRIPTION TERMINATION FACTOR 2-RELATED"/>
    <property type="match status" value="1"/>
</dbReference>